<keyword evidence="2" id="KW-0479">Metal-binding</keyword>
<dbReference type="SFLD" id="SFLDG01216">
    <property type="entry name" value="thioether_bond_formation_requi"/>
    <property type="match status" value="1"/>
</dbReference>
<dbReference type="InterPro" id="IPR050377">
    <property type="entry name" value="Radical_SAM_PqqE_MftC-like"/>
</dbReference>
<dbReference type="Pfam" id="PF04055">
    <property type="entry name" value="Radical_SAM"/>
    <property type="match status" value="1"/>
</dbReference>
<comment type="caution">
    <text evidence="7">The sequence shown here is derived from an EMBL/GenBank/DDBJ whole genome shotgun (WGS) entry which is preliminary data.</text>
</comment>
<evidence type="ECO:0000256" key="2">
    <source>
        <dbReference type="ARBA" id="ARBA00022723"/>
    </source>
</evidence>
<accession>A0ABS2TZJ7</accession>
<sequence length="282" mass="30304">MTTAALSATGSRTRLLWLDLTRSCQLQCRHCYNGSGPKGGHGAMTREDWASVLDQAAGLGITHVQFIGGEPTLHPDFPDLVGHALDLGLHAEVYSNRVHVSEQCWSLFRRERVSVATSYYSDRAEEHNAVNGRPSHRRTRANIERAVRLGVPLRVGIIGADDERTRAARRDLQDLGVTRIGVDHVRPFGRGAHGHAPDMADLCGGCGRGTAAIGPDGTVSPCVFSSFLDVGNVRERPLADILGGDQMRQATAAMGSVARSGACEPDEECSPGYPGTECNPRN</sequence>
<evidence type="ECO:0000313" key="8">
    <source>
        <dbReference type="Proteomes" id="UP000749040"/>
    </source>
</evidence>
<name>A0ABS2TZJ7_9ACTN</name>
<dbReference type="SFLD" id="SFLDG01386">
    <property type="entry name" value="main_SPASM_domain-containing"/>
    <property type="match status" value="1"/>
</dbReference>
<dbReference type="InterPro" id="IPR007197">
    <property type="entry name" value="rSAM"/>
</dbReference>
<dbReference type="SUPFAM" id="SSF102114">
    <property type="entry name" value="Radical SAM enzymes"/>
    <property type="match status" value="1"/>
</dbReference>
<dbReference type="Pfam" id="PF13186">
    <property type="entry name" value="SPASM"/>
    <property type="match status" value="1"/>
</dbReference>
<feature type="domain" description="Radical SAM core" evidence="6">
    <location>
        <begin position="8"/>
        <end position="222"/>
    </location>
</feature>
<proteinExistence type="predicted"/>
<evidence type="ECO:0000256" key="3">
    <source>
        <dbReference type="ARBA" id="ARBA00023004"/>
    </source>
</evidence>
<dbReference type="SFLD" id="SFLDG01067">
    <property type="entry name" value="SPASM/twitch_domain_containing"/>
    <property type="match status" value="1"/>
</dbReference>
<dbReference type="RefSeq" id="WP_205361123.1">
    <property type="nucleotide sequence ID" value="NZ_JADKYB010000020.1"/>
</dbReference>
<dbReference type="EMBL" id="JADKYB010000020">
    <property type="protein sequence ID" value="MBM9508761.1"/>
    <property type="molecule type" value="Genomic_DNA"/>
</dbReference>
<dbReference type="SFLD" id="SFLDS00029">
    <property type="entry name" value="Radical_SAM"/>
    <property type="match status" value="1"/>
</dbReference>
<keyword evidence="8" id="KW-1185">Reference proteome</keyword>
<keyword evidence="3" id="KW-0408">Iron</keyword>
<dbReference type="CDD" id="cd01335">
    <property type="entry name" value="Radical_SAM"/>
    <property type="match status" value="1"/>
</dbReference>
<keyword evidence="4" id="KW-0411">Iron-sulfur</keyword>
<dbReference type="InterPro" id="IPR058240">
    <property type="entry name" value="rSAM_sf"/>
</dbReference>
<dbReference type="SFLD" id="SFLDF00365">
    <property type="entry name" value="thuricin_CD_(TrnCD-like)"/>
    <property type="match status" value="1"/>
</dbReference>
<protein>
    <submittedName>
        <fullName evidence="7">Radical SAM protein</fullName>
    </submittedName>
</protein>
<feature type="region of interest" description="Disordered" evidence="5">
    <location>
        <begin position="261"/>
        <end position="282"/>
    </location>
</feature>
<organism evidence="7 8">
    <name type="scientific">Actinacidiphila acididurans</name>
    <dbReference type="NCBI Taxonomy" id="2784346"/>
    <lineage>
        <taxon>Bacteria</taxon>
        <taxon>Bacillati</taxon>
        <taxon>Actinomycetota</taxon>
        <taxon>Actinomycetes</taxon>
        <taxon>Kitasatosporales</taxon>
        <taxon>Streptomycetaceae</taxon>
        <taxon>Actinacidiphila</taxon>
    </lineage>
</organism>
<dbReference type="InterPro" id="IPR013785">
    <property type="entry name" value="Aldolase_TIM"/>
</dbReference>
<evidence type="ECO:0000313" key="7">
    <source>
        <dbReference type="EMBL" id="MBM9508761.1"/>
    </source>
</evidence>
<dbReference type="InterPro" id="IPR023885">
    <property type="entry name" value="4Fe4S-binding_SPASM_dom"/>
</dbReference>
<dbReference type="PANTHER" id="PTHR11228">
    <property type="entry name" value="RADICAL SAM DOMAIN PROTEIN"/>
    <property type="match status" value="1"/>
</dbReference>
<reference evidence="7 8" key="1">
    <citation type="submission" date="2021-01" db="EMBL/GenBank/DDBJ databases">
        <title>Streptomyces acididurans sp. nov., isolated from a peat swamp forest soil.</title>
        <authorList>
            <person name="Chantavorakit T."/>
            <person name="Duangmal K."/>
        </authorList>
    </citation>
    <scope>NUCLEOTIDE SEQUENCE [LARGE SCALE GENOMIC DNA]</scope>
    <source>
        <strain evidence="7 8">KK5PA1</strain>
    </source>
</reference>
<dbReference type="PROSITE" id="PS51918">
    <property type="entry name" value="RADICAL_SAM"/>
    <property type="match status" value="1"/>
</dbReference>
<evidence type="ECO:0000256" key="5">
    <source>
        <dbReference type="SAM" id="MobiDB-lite"/>
    </source>
</evidence>
<evidence type="ECO:0000256" key="1">
    <source>
        <dbReference type="ARBA" id="ARBA00022691"/>
    </source>
</evidence>
<gene>
    <name evidence="7" type="ORF">ITX44_30250</name>
</gene>
<evidence type="ECO:0000256" key="4">
    <source>
        <dbReference type="ARBA" id="ARBA00023014"/>
    </source>
</evidence>
<evidence type="ECO:0000259" key="6">
    <source>
        <dbReference type="PROSITE" id="PS51918"/>
    </source>
</evidence>
<dbReference type="Gene3D" id="3.20.20.70">
    <property type="entry name" value="Aldolase class I"/>
    <property type="match status" value="1"/>
</dbReference>
<keyword evidence="1" id="KW-0949">S-adenosyl-L-methionine</keyword>
<dbReference type="PANTHER" id="PTHR11228:SF7">
    <property type="entry name" value="PQQA PEPTIDE CYCLASE"/>
    <property type="match status" value="1"/>
</dbReference>
<dbReference type="Proteomes" id="UP000749040">
    <property type="component" value="Unassembled WGS sequence"/>
</dbReference>